<dbReference type="Pfam" id="PF07396">
    <property type="entry name" value="Porin_O_P"/>
    <property type="match status" value="1"/>
</dbReference>
<evidence type="ECO:0008006" key="4">
    <source>
        <dbReference type="Google" id="ProtNLM"/>
    </source>
</evidence>
<protein>
    <recommendedName>
        <fullName evidence="4">Porin</fullName>
    </recommendedName>
</protein>
<feature type="chain" id="PRO_5032913858" description="Porin" evidence="1">
    <location>
        <begin position="20"/>
        <end position="359"/>
    </location>
</feature>
<feature type="signal peptide" evidence="1">
    <location>
        <begin position="1"/>
        <end position="19"/>
    </location>
</feature>
<reference evidence="2 3" key="1">
    <citation type="submission" date="2020-04" db="EMBL/GenBank/DDBJ databases">
        <title>Metagenomic profiling of ammonia- and methane-oxidizing microorganisms in a Dutch drinking water treatment plant.</title>
        <authorList>
            <person name="Poghosyan L."/>
            <person name="Leucker S."/>
        </authorList>
    </citation>
    <scope>NUCLEOTIDE SEQUENCE [LARGE SCALE GENOMIC DNA]</scope>
    <source>
        <strain evidence="2">S-RSF-IL-03</strain>
    </source>
</reference>
<dbReference type="SUPFAM" id="SSF56935">
    <property type="entry name" value="Porins"/>
    <property type="match status" value="1"/>
</dbReference>
<dbReference type="Gene3D" id="2.40.160.10">
    <property type="entry name" value="Porin"/>
    <property type="match status" value="1"/>
</dbReference>
<evidence type="ECO:0000313" key="3">
    <source>
        <dbReference type="Proteomes" id="UP000580839"/>
    </source>
</evidence>
<dbReference type="InterPro" id="IPR023614">
    <property type="entry name" value="Porin_dom_sf"/>
</dbReference>
<evidence type="ECO:0000313" key="2">
    <source>
        <dbReference type="EMBL" id="NOT32663.1"/>
    </source>
</evidence>
<dbReference type="Proteomes" id="UP000580839">
    <property type="component" value="Unassembled WGS sequence"/>
</dbReference>
<proteinExistence type="predicted"/>
<dbReference type="AlphaFoldDB" id="A0A849SGI1"/>
<sequence length="359" mass="39192">MRIRLEVILILLGSATAEAHSDGSASTPDSARVAVQASESRVVLRAPKVSGYVQLRYRNAPATSASSRFDGDELSVARLRVSIDGDIAARVSYEIEFDPRATSIAGLLRDAFVTFKLFPRHELRLGQQKTQFGYENRESSGNLFTVNRAEVSDALARGPSVLDVGVGLIGDLSLANGVTLEDATTVVNGNGPNAPSDDTPRKSAWGRWGLRYRSGSHKLGARLGVSGGTGDWVDAGNDPLDAADDERRDFARVGADLELDHPRFFLSAEYLSGKETNHATAALRKSRGYYVSLVGKSPWRIGPTVRYEEFDAKLRRWTVGTFLGLPAETLRAMVNYELRTGNGGVRGDDRLYLWAQVRF</sequence>
<evidence type="ECO:0000256" key="1">
    <source>
        <dbReference type="SAM" id="SignalP"/>
    </source>
</evidence>
<accession>A0A849SGI1</accession>
<dbReference type="EMBL" id="JABFRW010000008">
    <property type="protein sequence ID" value="NOT32663.1"/>
    <property type="molecule type" value="Genomic_DNA"/>
</dbReference>
<organism evidence="2 3">
    <name type="scientific">Eiseniibacteriota bacterium</name>
    <dbReference type="NCBI Taxonomy" id="2212470"/>
    <lineage>
        <taxon>Bacteria</taxon>
        <taxon>Candidatus Eiseniibacteriota</taxon>
    </lineage>
</organism>
<keyword evidence="1" id="KW-0732">Signal</keyword>
<dbReference type="InterPro" id="IPR010870">
    <property type="entry name" value="Porin_O/P"/>
</dbReference>
<comment type="caution">
    <text evidence="2">The sequence shown here is derived from an EMBL/GenBank/DDBJ whole genome shotgun (WGS) entry which is preliminary data.</text>
</comment>
<name>A0A849SGI1_UNCEI</name>
<gene>
    <name evidence="2" type="ORF">HOP12_00660</name>
</gene>